<keyword evidence="2" id="KW-1185">Reference proteome</keyword>
<comment type="caution">
    <text evidence="1">The sequence shown here is derived from an EMBL/GenBank/DDBJ whole genome shotgun (WGS) entry which is preliminary data.</text>
</comment>
<evidence type="ECO:0000313" key="1">
    <source>
        <dbReference type="EMBL" id="KAH9770560.1"/>
    </source>
</evidence>
<name>A0ACB8LBW3_CITSI</name>
<protein>
    <submittedName>
        <fullName evidence="1">Regulatory protein NPR1</fullName>
    </submittedName>
</protein>
<dbReference type="Proteomes" id="UP000829398">
    <property type="component" value="Chromosome 4"/>
</dbReference>
<dbReference type="EMBL" id="CM039173">
    <property type="protein sequence ID" value="KAH9770560.1"/>
    <property type="molecule type" value="Genomic_DNA"/>
</dbReference>
<gene>
    <name evidence="1" type="ORF">KPL71_012422</name>
</gene>
<reference evidence="2" key="1">
    <citation type="journal article" date="2023" name="Hortic. Res.">
        <title>A chromosome-level phased genome enabling allele-level studies in sweet orange: a case study on citrus Huanglongbing tolerance.</title>
        <authorList>
            <person name="Wu B."/>
            <person name="Yu Q."/>
            <person name="Deng Z."/>
            <person name="Duan Y."/>
            <person name="Luo F."/>
            <person name="Gmitter F. Jr."/>
        </authorList>
    </citation>
    <scope>NUCLEOTIDE SEQUENCE [LARGE SCALE GENOMIC DNA]</scope>
    <source>
        <strain evidence="2">cv. Valencia</strain>
    </source>
</reference>
<sequence>MIAVETGRRYFPHCSEVVDKFLDCDWSDSSFLEKGTPEEQKLKRARFMELKEDLKKAFYKDMAEKNPSGLSSSSPKEGVKCKGRKSIFEFCLIVSVLLVSTNQPTGSETCSDLDNLNLRRQSSNPEEPLLDAEIVVEGKSVAVNRCILSAHSQFLHWLFNLRNDGSVSEGKPKYLMTDLVPYGKVGYEAFNDILHYLYTGKLKPSPLVVSTCVDDACAHDACPPAVNYAIELMYAFCCFSDERTRFAFAGGHVSLNIGPAAFSISMALIFRLIIIFLPRLSPLSNILKESNILIYLQLLNFVEKAFVEDVIPILVAALHCHLNQLRSLCIQRVVRSNLDNIYLEKELPEEVSSEIKSIRIKFHQESEDNAAEVDPVHAKRVRRIHKALDSDDFELLNLLLNEYEVTLDDAYALHYAAAYCSPDVFVEVLNMGLADLNLKDARGHTVLHVAARRKEPAVLLALLSKGACASETKSDGQTAVAICRRMTRRKDYIEASKLGQEINKDRLCIDVLDNFMSGNLTMQSEVMDDDFQMQLNYLGNRVAFARLLFPSEARIAIGIAVERGRRYFPHCSEVVDKFLDCDWPDASLLESDALEEQKLKRARLIELEEDVQLAFCKDMAYDNRSGLPSSSSAFYDYMAENNRSGMPTSSASSN</sequence>
<organism evidence="1 2">
    <name type="scientific">Citrus sinensis</name>
    <name type="common">Sweet orange</name>
    <name type="synonym">Citrus aurantium var. sinensis</name>
    <dbReference type="NCBI Taxonomy" id="2711"/>
    <lineage>
        <taxon>Eukaryota</taxon>
        <taxon>Viridiplantae</taxon>
        <taxon>Streptophyta</taxon>
        <taxon>Embryophyta</taxon>
        <taxon>Tracheophyta</taxon>
        <taxon>Spermatophyta</taxon>
        <taxon>Magnoliopsida</taxon>
        <taxon>eudicotyledons</taxon>
        <taxon>Gunneridae</taxon>
        <taxon>Pentapetalae</taxon>
        <taxon>rosids</taxon>
        <taxon>malvids</taxon>
        <taxon>Sapindales</taxon>
        <taxon>Rutaceae</taxon>
        <taxon>Aurantioideae</taxon>
        <taxon>Citrus</taxon>
    </lineage>
</organism>
<accession>A0ACB8LBW3</accession>
<proteinExistence type="predicted"/>
<evidence type="ECO:0000313" key="2">
    <source>
        <dbReference type="Proteomes" id="UP000829398"/>
    </source>
</evidence>